<feature type="binding site" evidence="12">
    <location>
        <position position="293"/>
    </location>
    <ligand>
        <name>K(+)</name>
        <dbReference type="ChEBI" id="CHEBI:29103"/>
    </ligand>
</feature>
<comment type="function">
    <text evidence="12">Catalyzes the phosphorylation of ribose at O-5 in a reaction requiring ATP and magnesium. The resulting D-ribose-5-phosphate can then be used either for sythesis of nucleotides, histidine, and tryptophan, or as a component of the pentose phosphate pathway.</text>
</comment>
<evidence type="ECO:0000256" key="7">
    <source>
        <dbReference type="ARBA" id="ARBA00022777"/>
    </source>
</evidence>
<geneLocation type="plasmid" evidence="14 15">
    <name>pPP1</name>
</geneLocation>
<feature type="binding site" evidence="12">
    <location>
        <position position="142"/>
    </location>
    <ligand>
        <name>substrate</name>
    </ligand>
</feature>
<sequence length="301" mass="31563">MMKKDLLIIGSTNIDLVVYSDTFPKKGETLTGTHFQQFFGGKGANQAVAAAKMGSQVTFVSCVGNDIHGESALQHLQENHIDTRFVAVDKQVPTGVAMINIGDGGDNKIIVVPGANGVLKPAHLGAVVEKMADYEYIVMQLEVPMETIAFMADVAGRYQKKLILNPAPAQPLSDQVLANCYMLTPNETEAEAICGLPVTDAQSAGKAAQQIRAKGVEVVIITLGENGVFVSCESFEGMVPCPKVTAVDTTAAGDTFTGALTAFLNEGIALENAVVLANKAASIAVTRAGAQASIPLRSEVV</sequence>
<dbReference type="InterPro" id="IPR002173">
    <property type="entry name" value="Carboh/pur_kinase_PfkB_CS"/>
</dbReference>
<keyword evidence="12" id="KW-0963">Cytoplasm</keyword>
<proteinExistence type="inferred from homology"/>
<dbReference type="CDD" id="cd01174">
    <property type="entry name" value="ribokinase"/>
    <property type="match status" value="1"/>
</dbReference>
<comment type="catalytic activity">
    <reaction evidence="12">
        <text>D-ribose + ATP = D-ribose 5-phosphate + ADP + H(+)</text>
        <dbReference type="Rhea" id="RHEA:13697"/>
        <dbReference type="ChEBI" id="CHEBI:15378"/>
        <dbReference type="ChEBI" id="CHEBI:30616"/>
        <dbReference type="ChEBI" id="CHEBI:47013"/>
        <dbReference type="ChEBI" id="CHEBI:78346"/>
        <dbReference type="ChEBI" id="CHEBI:456216"/>
        <dbReference type="EC" id="2.7.1.15"/>
    </reaction>
</comment>
<feature type="domain" description="Carbohydrate kinase PfkB" evidence="13">
    <location>
        <begin position="4"/>
        <end position="295"/>
    </location>
</feature>
<comment type="subcellular location">
    <subcellularLocation>
        <location evidence="12">Cytoplasm</location>
    </subcellularLocation>
</comment>
<dbReference type="NCBIfam" id="TIGR02152">
    <property type="entry name" value="D_ribokin_bact"/>
    <property type="match status" value="1"/>
</dbReference>
<keyword evidence="4 12" id="KW-0808">Transferase</keyword>
<keyword evidence="14" id="KW-0614">Plasmid</keyword>
<comment type="subunit">
    <text evidence="12">Homodimer.</text>
</comment>
<keyword evidence="6 12" id="KW-0547">Nucleotide-binding</keyword>
<feature type="binding site" evidence="12">
    <location>
        <position position="284"/>
    </location>
    <ligand>
        <name>K(+)</name>
        <dbReference type="ChEBI" id="CHEBI:29103"/>
    </ligand>
</feature>
<feature type="binding site" evidence="12">
    <location>
        <position position="289"/>
    </location>
    <ligand>
        <name>K(+)</name>
        <dbReference type="ChEBI" id="CHEBI:29103"/>
    </ligand>
</feature>
<keyword evidence="15" id="KW-1185">Reference proteome</keyword>
<dbReference type="PANTHER" id="PTHR10584:SF166">
    <property type="entry name" value="RIBOKINASE"/>
    <property type="match status" value="1"/>
</dbReference>
<name>A0ABM7VIN6_9BACT</name>
<comment type="similarity">
    <text evidence="1">Belongs to the carbohydrate kinase pfkB family.</text>
</comment>
<feature type="binding site" evidence="12">
    <location>
        <position position="287"/>
    </location>
    <ligand>
        <name>K(+)</name>
        <dbReference type="ChEBI" id="CHEBI:29103"/>
    </ligand>
</feature>
<feature type="binding site" evidence="12">
    <location>
        <begin position="41"/>
        <end position="45"/>
    </location>
    <ligand>
        <name>substrate</name>
    </ligand>
</feature>
<evidence type="ECO:0000256" key="4">
    <source>
        <dbReference type="ARBA" id="ARBA00022679"/>
    </source>
</evidence>
<comment type="activity regulation">
    <text evidence="12">Activated by a monovalent cation that binds near, but not in, the active site. The most likely occupant of the site in vivo is potassium. Ion binding induces a conformational change that may alter substrate affinity.</text>
</comment>
<feature type="binding site" evidence="12">
    <location>
        <begin position="253"/>
        <end position="254"/>
    </location>
    <ligand>
        <name>ATP</name>
        <dbReference type="ChEBI" id="CHEBI:30616"/>
    </ligand>
</feature>
<keyword evidence="8 12" id="KW-0067">ATP-binding</keyword>
<comment type="caution">
    <text evidence="12">Lacks conserved residue(s) required for the propagation of feature annotation.</text>
</comment>
<evidence type="ECO:0000256" key="8">
    <source>
        <dbReference type="ARBA" id="ARBA00022840"/>
    </source>
</evidence>
<gene>
    <name evidence="14" type="primary">rbsK_1</name>
    <name evidence="12" type="synonym">rbsK</name>
    <name evidence="14" type="ORF">PEPS_29210</name>
</gene>
<reference evidence="14 15" key="1">
    <citation type="submission" date="2021-12" db="EMBL/GenBank/DDBJ databases">
        <title>Genome sequencing of bacteria with rrn-lacking chromosome and rrn-plasmid.</title>
        <authorList>
            <person name="Anda M."/>
            <person name="Iwasaki W."/>
        </authorList>
    </citation>
    <scope>NUCLEOTIDE SEQUENCE [LARGE SCALE GENOMIC DNA]</scope>
    <source>
        <strain evidence="14 15">NBRC 101262</strain>
        <plasmid evidence="14 15">pPP1</plasmid>
    </source>
</reference>
<evidence type="ECO:0000256" key="1">
    <source>
        <dbReference type="ARBA" id="ARBA00005380"/>
    </source>
</evidence>
<comment type="cofactor">
    <cofactor evidence="12">
        <name>Mg(2+)</name>
        <dbReference type="ChEBI" id="CHEBI:18420"/>
    </cofactor>
    <text evidence="12">Requires a divalent cation, most likely magnesium in vivo, as an electrophilic catalyst to aid phosphoryl group transfer. It is the chelate of the metal and the nucleotide that is the actual substrate.</text>
</comment>
<evidence type="ECO:0000256" key="12">
    <source>
        <dbReference type="HAMAP-Rule" id="MF_01987"/>
    </source>
</evidence>
<evidence type="ECO:0000313" key="14">
    <source>
        <dbReference type="EMBL" id="BDD00641.1"/>
    </source>
</evidence>
<organism evidence="14 15">
    <name type="scientific">Persicobacter psychrovividus</name>
    <dbReference type="NCBI Taxonomy" id="387638"/>
    <lineage>
        <taxon>Bacteria</taxon>
        <taxon>Pseudomonadati</taxon>
        <taxon>Bacteroidota</taxon>
        <taxon>Cytophagia</taxon>
        <taxon>Cytophagales</taxon>
        <taxon>Persicobacteraceae</taxon>
        <taxon>Persicobacter</taxon>
    </lineage>
</organism>
<feature type="binding site" evidence="12">
    <location>
        <position position="248"/>
    </location>
    <ligand>
        <name>K(+)</name>
        <dbReference type="ChEBI" id="CHEBI:29103"/>
    </ligand>
</feature>
<evidence type="ECO:0000259" key="13">
    <source>
        <dbReference type="Pfam" id="PF00294"/>
    </source>
</evidence>
<evidence type="ECO:0000313" key="15">
    <source>
        <dbReference type="Proteomes" id="UP001354989"/>
    </source>
</evidence>
<dbReference type="EMBL" id="AP025293">
    <property type="protein sequence ID" value="BDD00641.1"/>
    <property type="molecule type" value="Genomic_DNA"/>
</dbReference>
<evidence type="ECO:0000256" key="11">
    <source>
        <dbReference type="ARBA" id="ARBA00023277"/>
    </source>
</evidence>
<dbReference type="InterPro" id="IPR011877">
    <property type="entry name" value="Ribokinase"/>
</dbReference>
<keyword evidence="10 12" id="KW-0630">Potassium</keyword>
<feature type="binding site" evidence="12">
    <location>
        <begin position="222"/>
        <end position="227"/>
    </location>
    <ligand>
        <name>ATP</name>
        <dbReference type="ChEBI" id="CHEBI:30616"/>
    </ligand>
</feature>
<dbReference type="EC" id="2.7.1.15" evidence="2 12"/>
<keyword evidence="7 12" id="KW-0418">Kinase</keyword>
<dbReference type="Gene3D" id="3.40.1190.20">
    <property type="match status" value="1"/>
</dbReference>
<dbReference type="SUPFAM" id="SSF53613">
    <property type="entry name" value="Ribokinase-like"/>
    <property type="match status" value="1"/>
</dbReference>
<keyword evidence="5 12" id="KW-0479">Metal-binding</keyword>
<evidence type="ECO:0000256" key="5">
    <source>
        <dbReference type="ARBA" id="ARBA00022723"/>
    </source>
</evidence>
<dbReference type="InterPro" id="IPR011611">
    <property type="entry name" value="PfkB_dom"/>
</dbReference>
<feature type="binding site" evidence="12">
    <location>
        <position position="250"/>
    </location>
    <ligand>
        <name>K(+)</name>
        <dbReference type="ChEBI" id="CHEBI:29103"/>
    </ligand>
</feature>
<evidence type="ECO:0000256" key="6">
    <source>
        <dbReference type="ARBA" id="ARBA00022741"/>
    </source>
</evidence>
<dbReference type="RefSeq" id="WP_338398466.1">
    <property type="nucleotide sequence ID" value="NZ_AP025293.1"/>
</dbReference>
<evidence type="ECO:0000256" key="10">
    <source>
        <dbReference type="ARBA" id="ARBA00022958"/>
    </source>
</evidence>
<dbReference type="PROSITE" id="PS00584">
    <property type="entry name" value="PFKB_KINASES_2"/>
    <property type="match status" value="1"/>
</dbReference>
<feature type="binding site" evidence="12">
    <location>
        <position position="186"/>
    </location>
    <ligand>
        <name>ATP</name>
        <dbReference type="ChEBI" id="CHEBI:30616"/>
    </ligand>
</feature>
<dbReference type="PRINTS" id="PR00990">
    <property type="entry name" value="RIBOKINASE"/>
</dbReference>
<comment type="similarity">
    <text evidence="12">Belongs to the carbohydrate kinase PfkB family. Ribokinase subfamily.</text>
</comment>
<dbReference type="PANTHER" id="PTHR10584">
    <property type="entry name" value="SUGAR KINASE"/>
    <property type="match status" value="1"/>
</dbReference>
<feature type="binding site" evidence="12">
    <location>
        <position position="254"/>
    </location>
    <ligand>
        <name>substrate</name>
    </ligand>
</feature>
<keyword evidence="9 12" id="KW-0460">Magnesium</keyword>
<keyword evidence="11 12" id="KW-0119">Carbohydrate metabolism</keyword>
<protein>
    <recommendedName>
        <fullName evidence="3 12">Ribokinase</fullName>
        <shortName evidence="12">RK</shortName>
        <ecNumber evidence="2 12">2.7.1.15</ecNumber>
    </recommendedName>
</protein>
<evidence type="ECO:0000256" key="9">
    <source>
        <dbReference type="ARBA" id="ARBA00022842"/>
    </source>
</evidence>
<accession>A0ABM7VIN6</accession>
<feature type="binding site" evidence="12">
    <location>
        <position position="278"/>
    </location>
    <ligand>
        <name>ATP</name>
        <dbReference type="ChEBI" id="CHEBI:30616"/>
    </ligand>
</feature>
<dbReference type="HAMAP" id="MF_01987">
    <property type="entry name" value="Ribokinase"/>
    <property type="match status" value="1"/>
</dbReference>
<dbReference type="InterPro" id="IPR002139">
    <property type="entry name" value="Ribo/fructo_kinase"/>
</dbReference>
<evidence type="ECO:0000256" key="3">
    <source>
        <dbReference type="ARBA" id="ARBA00016943"/>
    </source>
</evidence>
<dbReference type="InterPro" id="IPR029056">
    <property type="entry name" value="Ribokinase-like"/>
</dbReference>
<feature type="active site" description="Proton acceptor" evidence="12">
    <location>
        <position position="254"/>
    </location>
</feature>
<feature type="binding site" evidence="12">
    <location>
        <begin position="13"/>
        <end position="15"/>
    </location>
    <ligand>
        <name>substrate</name>
    </ligand>
</feature>
<dbReference type="Pfam" id="PF00294">
    <property type="entry name" value="PfkB"/>
    <property type="match status" value="1"/>
</dbReference>
<dbReference type="Proteomes" id="UP001354989">
    <property type="component" value="Plasmid pPP1"/>
</dbReference>
<comment type="pathway">
    <text evidence="12">Carbohydrate metabolism; D-ribose degradation; D-ribose 5-phosphate from beta-D-ribopyranose: step 2/2.</text>
</comment>
<evidence type="ECO:0000256" key="2">
    <source>
        <dbReference type="ARBA" id="ARBA00012035"/>
    </source>
</evidence>